<dbReference type="Pfam" id="PF00654">
    <property type="entry name" value="Voltage_CLC"/>
    <property type="match status" value="1"/>
</dbReference>
<name>A0A8T2ZLZ3_POPDE</name>
<keyword evidence="9 16" id="KW-0406">Ion transport</keyword>
<feature type="transmembrane region" description="Helical" evidence="16">
    <location>
        <begin position="474"/>
        <end position="500"/>
    </location>
</feature>
<dbReference type="GO" id="GO:0005794">
    <property type="term" value="C:Golgi apparatus"/>
    <property type="evidence" value="ECO:0007669"/>
    <property type="project" value="TreeGrafter"/>
</dbReference>
<feature type="region of interest" description="Disordered" evidence="17">
    <location>
        <begin position="1022"/>
        <end position="1189"/>
    </location>
</feature>
<feature type="region of interest" description="Disordered" evidence="17">
    <location>
        <begin position="78"/>
        <end position="113"/>
    </location>
</feature>
<dbReference type="InterPro" id="IPR001807">
    <property type="entry name" value="ClC"/>
</dbReference>
<dbReference type="SUPFAM" id="SSF81340">
    <property type="entry name" value="Clc chloride channel"/>
    <property type="match status" value="1"/>
</dbReference>
<feature type="transmembrane region" description="Helical" evidence="16">
    <location>
        <begin position="408"/>
        <end position="427"/>
    </location>
</feature>
<evidence type="ECO:0000256" key="2">
    <source>
        <dbReference type="ARBA" id="ARBA00009476"/>
    </source>
</evidence>
<keyword evidence="4 16" id="KW-0813">Transport</keyword>
<feature type="region of interest" description="Disordered" evidence="17">
    <location>
        <begin position="942"/>
        <end position="970"/>
    </location>
</feature>
<keyword evidence="11 16" id="KW-0472">Membrane</keyword>
<keyword evidence="10 15" id="KW-0129">CBS domain</keyword>
<feature type="transmembrane region" description="Helical" evidence="16">
    <location>
        <begin position="285"/>
        <end position="310"/>
    </location>
</feature>
<keyword evidence="8 16" id="KW-1133">Transmembrane helix</keyword>
<dbReference type="InterPro" id="IPR046342">
    <property type="entry name" value="CBS_dom_sf"/>
</dbReference>
<dbReference type="PANTHER" id="PTHR43427">
    <property type="entry name" value="CHLORIDE CHANNEL PROTEIN CLC-E"/>
    <property type="match status" value="1"/>
</dbReference>
<dbReference type="GO" id="GO:0034707">
    <property type="term" value="C:chloride channel complex"/>
    <property type="evidence" value="ECO:0007669"/>
    <property type="project" value="UniProtKB-KW"/>
</dbReference>
<evidence type="ECO:0000256" key="10">
    <source>
        <dbReference type="ARBA" id="ARBA00023122"/>
    </source>
</evidence>
<evidence type="ECO:0000256" key="9">
    <source>
        <dbReference type="ARBA" id="ARBA00023065"/>
    </source>
</evidence>
<dbReference type="Pfam" id="PF00571">
    <property type="entry name" value="CBS"/>
    <property type="match status" value="1"/>
</dbReference>
<evidence type="ECO:0000256" key="1">
    <source>
        <dbReference type="ARBA" id="ARBA00004141"/>
    </source>
</evidence>
<organism evidence="19 20">
    <name type="scientific">Populus deltoides</name>
    <name type="common">Eastern poplar</name>
    <name type="synonym">Eastern cottonwood</name>
    <dbReference type="NCBI Taxonomy" id="3696"/>
    <lineage>
        <taxon>Eukaryota</taxon>
        <taxon>Viridiplantae</taxon>
        <taxon>Streptophyta</taxon>
        <taxon>Embryophyta</taxon>
        <taxon>Tracheophyta</taxon>
        <taxon>Spermatophyta</taxon>
        <taxon>Magnoliopsida</taxon>
        <taxon>eudicotyledons</taxon>
        <taxon>Gunneridae</taxon>
        <taxon>Pentapetalae</taxon>
        <taxon>rosids</taxon>
        <taxon>fabids</taxon>
        <taxon>Malpighiales</taxon>
        <taxon>Salicaceae</taxon>
        <taxon>Saliceae</taxon>
        <taxon>Populus</taxon>
    </lineage>
</organism>
<evidence type="ECO:0000259" key="18">
    <source>
        <dbReference type="PROSITE" id="PS51371"/>
    </source>
</evidence>
<dbReference type="GO" id="GO:0009507">
    <property type="term" value="C:chloroplast"/>
    <property type="evidence" value="ECO:0007669"/>
    <property type="project" value="TreeGrafter"/>
</dbReference>
<dbReference type="SMART" id="SM00116">
    <property type="entry name" value="CBS"/>
    <property type="match status" value="2"/>
</dbReference>
<accession>A0A8T2ZLZ3</accession>
<comment type="subcellular location">
    <subcellularLocation>
        <location evidence="1 16">Membrane</location>
        <topology evidence="1 16">Multi-pass membrane protein</topology>
    </subcellularLocation>
</comment>
<feature type="compositionally biased region" description="Basic residues" evidence="17">
    <location>
        <begin position="1054"/>
        <end position="1063"/>
    </location>
</feature>
<evidence type="ECO:0000256" key="8">
    <source>
        <dbReference type="ARBA" id="ARBA00022989"/>
    </source>
</evidence>
<dbReference type="FunFam" id="1.10.3080.10:FF:000008">
    <property type="entry name" value="Chloride channel protein"/>
    <property type="match status" value="1"/>
</dbReference>
<evidence type="ECO:0000256" key="11">
    <source>
        <dbReference type="ARBA" id="ARBA00023136"/>
    </source>
</evidence>
<feature type="region of interest" description="Disordered" evidence="17">
    <location>
        <begin position="1334"/>
        <end position="1366"/>
    </location>
</feature>
<comment type="caution">
    <text evidence="19">The sequence shown here is derived from an EMBL/GenBank/DDBJ whole genome shotgun (WGS) entry which is preliminary data.</text>
</comment>
<evidence type="ECO:0000256" key="16">
    <source>
        <dbReference type="RuleBase" id="RU361221"/>
    </source>
</evidence>
<dbReference type="CDD" id="cd04592">
    <property type="entry name" value="CBS_pair_voltage-gated_CLC_euk_bac"/>
    <property type="match status" value="1"/>
</dbReference>
<evidence type="ECO:0000256" key="15">
    <source>
        <dbReference type="PROSITE-ProRule" id="PRU00703"/>
    </source>
</evidence>
<dbReference type="SUPFAM" id="SSF54631">
    <property type="entry name" value="CBS-domain pair"/>
    <property type="match status" value="1"/>
</dbReference>
<evidence type="ECO:0000256" key="17">
    <source>
        <dbReference type="SAM" id="MobiDB-lite"/>
    </source>
</evidence>
<evidence type="ECO:0000256" key="7">
    <source>
        <dbReference type="ARBA" id="ARBA00022882"/>
    </source>
</evidence>
<dbReference type="EMBL" id="JACEGQ020000001">
    <property type="protein sequence ID" value="KAH8518360.1"/>
    <property type="molecule type" value="Genomic_DNA"/>
</dbReference>
<gene>
    <name evidence="19" type="ORF">H0E87_000274</name>
</gene>
<protein>
    <recommendedName>
        <fullName evidence="16">Chloride channel protein</fullName>
    </recommendedName>
</protein>
<keyword evidence="20" id="KW-1185">Reference proteome</keyword>
<keyword evidence="5 16" id="KW-0812">Transmembrane</keyword>
<feature type="transmembrane region" description="Helical" evidence="16">
    <location>
        <begin position="542"/>
        <end position="562"/>
    </location>
</feature>
<feature type="transmembrane region" description="Helical" evidence="16">
    <location>
        <begin position="366"/>
        <end position="388"/>
    </location>
</feature>
<dbReference type="PROSITE" id="PS51371">
    <property type="entry name" value="CBS"/>
    <property type="match status" value="1"/>
</dbReference>
<reference evidence="19" key="1">
    <citation type="journal article" date="2021" name="J. Hered.">
        <title>Genome Assembly of Salicaceae Populus deltoides (Eastern Cottonwood) I-69 Based on Nanopore Sequencing and Hi-C Technologies.</title>
        <authorList>
            <person name="Bai S."/>
            <person name="Wu H."/>
            <person name="Zhang J."/>
            <person name="Pan Z."/>
            <person name="Zhao W."/>
            <person name="Li Z."/>
            <person name="Tong C."/>
        </authorList>
    </citation>
    <scope>NUCLEOTIDE SEQUENCE</scope>
    <source>
        <tissue evidence="19">Leaf</tissue>
    </source>
</reference>
<dbReference type="Proteomes" id="UP000807159">
    <property type="component" value="Chromosome 1"/>
</dbReference>
<feature type="region of interest" description="Disordered" evidence="17">
    <location>
        <begin position="1236"/>
        <end position="1268"/>
    </location>
</feature>
<feature type="transmembrane region" description="Helical" evidence="16">
    <location>
        <begin position="754"/>
        <end position="774"/>
    </location>
</feature>
<evidence type="ECO:0000256" key="4">
    <source>
        <dbReference type="ARBA" id="ARBA00022448"/>
    </source>
</evidence>
<dbReference type="PANTHER" id="PTHR43427:SF3">
    <property type="entry name" value="CHLORIDE CHANNEL PROTEIN CLC-F"/>
    <property type="match status" value="1"/>
</dbReference>
<dbReference type="InterPro" id="IPR014743">
    <property type="entry name" value="Cl-channel_core"/>
</dbReference>
<evidence type="ECO:0000256" key="6">
    <source>
        <dbReference type="ARBA" id="ARBA00022737"/>
    </source>
</evidence>
<keyword evidence="7" id="KW-0851">Voltage-gated channel</keyword>
<dbReference type="FunFam" id="3.10.580.10:FF:000031">
    <property type="entry name" value="Chloride channel protein"/>
    <property type="match status" value="1"/>
</dbReference>
<feature type="compositionally biased region" description="Basic and acidic residues" evidence="17">
    <location>
        <begin position="1351"/>
        <end position="1366"/>
    </location>
</feature>
<dbReference type="Gene3D" id="1.10.3080.10">
    <property type="entry name" value="Clc chloride channel"/>
    <property type="match status" value="1"/>
</dbReference>
<keyword evidence="6" id="KW-0677">Repeat</keyword>
<keyword evidence="12" id="KW-0869">Chloride channel</keyword>
<comment type="similarity">
    <text evidence="2 16">Belongs to the chloride channel (TC 2.A.49) family.</text>
</comment>
<dbReference type="GO" id="GO:0005254">
    <property type="term" value="F:chloride channel activity"/>
    <property type="evidence" value="ECO:0007669"/>
    <property type="project" value="UniProtKB-UniRule"/>
</dbReference>
<evidence type="ECO:0000256" key="14">
    <source>
        <dbReference type="ARBA" id="ARBA00023303"/>
    </source>
</evidence>
<evidence type="ECO:0000256" key="5">
    <source>
        <dbReference type="ARBA" id="ARBA00022692"/>
    </source>
</evidence>
<feature type="transmembrane region" description="Helical" evidence="16">
    <location>
        <begin position="512"/>
        <end position="536"/>
    </location>
</feature>
<keyword evidence="13 16" id="KW-0868">Chloride</keyword>
<comment type="subunit">
    <text evidence="3">Homodimer.</text>
</comment>
<feature type="compositionally biased region" description="Polar residues" evidence="17">
    <location>
        <begin position="1338"/>
        <end position="1350"/>
    </location>
</feature>
<feature type="transmembrane region" description="Helical" evidence="16">
    <location>
        <begin position="192"/>
        <end position="213"/>
    </location>
</feature>
<feature type="transmembrane region" description="Helical" evidence="16">
    <location>
        <begin position="447"/>
        <end position="468"/>
    </location>
</feature>
<evidence type="ECO:0000256" key="3">
    <source>
        <dbReference type="ARBA" id="ARBA00011738"/>
    </source>
</evidence>
<dbReference type="CDD" id="cd00400">
    <property type="entry name" value="Voltage_gated_ClC"/>
    <property type="match status" value="1"/>
</dbReference>
<sequence length="1691" mass="183308">MEDGDQKHLLLKSNSSITQQHDDHDQQPLVLVVDNNDLEAAQAGGGGGGGFNRSSSDNSRGGHKKTAAIKDLIRGFSGRRPSSSLNNNNLHYHHLDDEDDDTPSISDHDHRKNRNYDHRVKNINDHDDDDVLENGATPEWALLLIGCLLGLASGLCVAAFNKGVHLIHEWAWAGTPNEGAAWLRLQRLSDTWHRILLIPVAGGVIVGMMHGLVEILEQIRQNLSSHRKGFDLVAGVFPTVKAIQAAVTLGTGCSLGPEGPSVDIGKSCAHGFSLMMANNRERMNTLIAAGAAAGISSGFNAPVAGCFFAIETVLRPLHAENSPPFTTAMILLASVISSTVSNTLLGTQSAFTVPSYDLKSAAELPLYLILGMLCGVVSVAFTRLVTWFTKSFEFIKEKFGLHPVACPALGGLGAGIIALKYPGILYWGFTNVEEILHTGKSASAPGIWLLTQLAAAKVVATALCKGSLLVGGLYAPSLMIGAAVGAVFGGSAAELINSAIPGNAAVAQPQAYALVGMAATLASVCSVPLTSILLLFELTKDYRIILPLMGAVGLAIWVPSVADHGKENEKPGAQSLARGYSSLSNDTDDEAINEDLLAENLKVSKAMSKNYAKVSLSLTLKEAIKYMHDSKQNCLLVVDDEDLLEGILTYGDIRRLSKTSSDASTGDSTIIDVNTCLVSTVCTREIRYRGQVRGLLTCYPDTDLAIAKDLMEAKGIKQLPVVKRSGGSQKDWKRRVVAILHYDSIWNCLRFSNFVFSVMYFRRVVFGLSFFSTYDNDPVFDTNECSSSCNYDDDDDDDDDDDGMLMWDLQTLITTPLDLLLLVLDIYTVQSVIAKHKKVLSVNSLIDDRLITGLLLGATITCATCTVFAIIGFHSILWQLIACRVYKHFTCIHTIRSRNMHARHRSPGNGYRSGAMGVGVGASRISPDTSARGHGFYNSEHRSFNNRGFGRGQGHPRSFRQPPQPPTQKGDVLMEAGRLAAEYLVSKGLLPQSALSGKWQNGGFKMQAGDYQDFRQQEDLMHEGRTSAHSRLGSGASDTGLSRRRYSDDFNSRNHVKGRRRGEHYRGYSAEWGREYGRSGPLSDRNRVSPDMEGQSDTVSEHYEEQQVSNDVGDGMEKSGLSGVAPESEETADIESGLSKYNHPDETGSKASSSSVPKEETGGEPSKGSGDPANLNLGNGEVKDSNYDYEPEKQIVPEDLPIQQSAVEGDISGKNGSDLLTLSKFANVPTKTRSALSCRSSRVDQVPNNEDEGTSGIGLNKGSEDSVQDGLDNVSAADVLANAPRDSNCPNSEITEVAAVQSAEDVDEEGPEYGAVQGKCVRSHSFPVRAFIHDNEQESSLGPSGFGRSTSVKERGEKRAAEGSDFSEVVKKPREWLPSLVNTTEELLHLSNLNENAGGSQEERVSPGQQVTMAATQDTYVSNSRFPRTGGEPGFKYAQEKQLFPSSFKIVDLNLMETSDMNDTHRSDPVLTHPSIMTIGKQAPQVDIDLSMSNSNISGEYTRHMTDGKQVEIIDLENDTLEDKDFDSSQRKYVPFIIIPSLCSYMFLNLSTNNGRTEIAFNGTEGFPNHSQNVGNVTDVQDNYDGLMLSEFLSNFPNCTSVPENINPLPNEMGLDNGEGTLGDDDSIYMSLGEIPLRSSTHFAECLLSLGLKLRVQPVLVKPLFQPVVVDGKSSQIRAGSSLMGLRLLTR</sequence>
<feature type="transmembrane region" description="Helical" evidence="16">
    <location>
        <begin position="809"/>
        <end position="829"/>
    </location>
</feature>
<evidence type="ECO:0000256" key="13">
    <source>
        <dbReference type="ARBA" id="ARBA00023214"/>
    </source>
</evidence>
<evidence type="ECO:0000313" key="20">
    <source>
        <dbReference type="Proteomes" id="UP000807159"/>
    </source>
</evidence>
<evidence type="ECO:0000313" key="19">
    <source>
        <dbReference type="EMBL" id="KAH8518360.1"/>
    </source>
</evidence>
<feature type="transmembrane region" description="Helical" evidence="16">
    <location>
        <begin position="325"/>
        <end position="345"/>
    </location>
</feature>
<feature type="region of interest" description="Disordered" evidence="17">
    <location>
        <begin position="40"/>
        <end position="64"/>
    </location>
</feature>
<keyword evidence="14" id="KW-0407">Ion channel</keyword>
<dbReference type="InterPro" id="IPR000644">
    <property type="entry name" value="CBS_dom"/>
</dbReference>
<feature type="transmembrane region" description="Helical" evidence="16">
    <location>
        <begin position="850"/>
        <end position="878"/>
    </location>
</feature>
<dbReference type="PRINTS" id="PR00762">
    <property type="entry name" value="CLCHANNEL"/>
</dbReference>
<evidence type="ECO:0000256" key="12">
    <source>
        <dbReference type="ARBA" id="ARBA00023173"/>
    </source>
</evidence>
<dbReference type="InterPro" id="IPR050368">
    <property type="entry name" value="ClC-type_chloride_channel"/>
</dbReference>
<feature type="domain" description="CBS" evidence="18">
    <location>
        <begin position="607"/>
        <end position="664"/>
    </location>
</feature>
<proteinExistence type="inferred from homology"/>
<dbReference type="Gene3D" id="3.10.580.10">
    <property type="entry name" value="CBS-domain"/>
    <property type="match status" value="1"/>
</dbReference>